<dbReference type="CDD" id="cd05243">
    <property type="entry name" value="SDR_a5"/>
    <property type="match status" value="1"/>
</dbReference>
<accession>A0A1E5LDC1</accession>
<reference evidence="4 5" key="1">
    <citation type="submission" date="2016-08" db="EMBL/GenBank/DDBJ databases">
        <title>Genome of Bacillus solimangrovi GH2-4.</title>
        <authorList>
            <person name="Lim S."/>
            <person name="Kim B.-C."/>
        </authorList>
    </citation>
    <scope>NUCLEOTIDE SEQUENCE [LARGE SCALE GENOMIC DNA]</scope>
    <source>
        <strain evidence="4 5">GH2-4</strain>
    </source>
</reference>
<keyword evidence="2" id="KW-0604">Photosystem II</keyword>
<dbReference type="InterPro" id="IPR016040">
    <property type="entry name" value="NAD(P)-bd_dom"/>
</dbReference>
<dbReference type="Pfam" id="PF13460">
    <property type="entry name" value="NAD_binding_10"/>
    <property type="match status" value="1"/>
</dbReference>
<comment type="caution">
    <text evidence="4">The sequence shown here is derived from an EMBL/GenBank/DDBJ whole genome shotgun (WGS) entry which is preliminary data.</text>
</comment>
<dbReference type="InterPro" id="IPR044256">
    <property type="entry name" value="HCF244-like"/>
</dbReference>
<evidence type="ECO:0000256" key="1">
    <source>
        <dbReference type="ARBA" id="ARBA00022531"/>
    </source>
</evidence>
<evidence type="ECO:0000313" key="5">
    <source>
        <dbReference type="Proteomes" id="UP000095209"/>
    </source>
</evidence>
<proteinExistence type="predicted"/>
<evidence type="ECO:0000259" key="3">
    <source>
        <dbReference type="Pfam" id="PF13460"/>
    </source>
</evidence>
<evidence type="ECO:0000313" key="4">
    <source>
        <dbReference type="EMBL" id="OEH92060.1"/>
    </source>
</evidence>
<dbReference type="GO" id="GO:0015979">
    <property type="term" value="P:photosynthesis"/>
    <property type="evidence" value="ECO:0007669"/>
    <property type="project" value="UniProtKB-KW"/>
</dbReference>
<dbReference type="OrthoDB" id="9774199at2"/>
<dbReference type="EMBL" id="MJEH01000036">
    <property type="protein sequence ID" value="OEH92060.1"/>
    <property type="molecule type" value="Genomic_DNA"/>
</dbReference>
<organism evidence="4 5">
    <name type="scientific">Bacillus solimangrovi</name>
    <dbReference type="NCBI Taxonomy" id="1305675"/>
    <lineage>
        <taxon>Bacteria</taxon>
        <taxon>Bacillati</taxon>
        <taxon>Bacillota</taxon>
        <taxon>Bacilli</taxon>
        <taxon>Bacillales</taxon>
        <taxon>Bacillaceae</taxon>
        <taxon>Bacillus</taxon>
    </lineage>
</organism>
<dbReference type="SUPFAM" id="SSF51735">
    <property type="entry name" value="NAD(P)-binding Rossmann-fold domains"/>
    <property type="match status" value="1"/>
</dbReference>
<protein>
    <recommendedName>
        <fullName evidence="3">NAD(P)-binding domain-containing protein</fullName>
    </recommendedName>
</protein>
<dbReference type="Proteomes" id="UP000095209">
    <property type="component" value="Unassembled WGS sequence"/>
</dbReference>
<dbReference type="GO" id="GO:0009523">
    <property type="term" value="C:photosystem II"/>
    <property type="evidence" value="ECO:0007669"/>
    <property type="project" value="UniProtKB-KW"/>
</dbReference>
<name>A0A1E5LDC1_9BACI</name>
<dbReference type="InterPro" id="IPR036291">
    <property type="entry name" value="NAD(P)-bd_dom_sf"/>
</dbReference>
<dbReference type="RefSeq" id="WP_069717912.1">
    <property type="nucleotide sequence ID" value="NZ_MJEH01000036.1"/>
</dbReference>
<feature type="domain" description="NAD(P)-binding" evidence="3">
    <location>
        <begin position="8"/>
        <end position="199"/>
    </location>
</feature>
<sequence length="302" mass="34460">MKTILVAGATGYLGRYVVDELKECGYKVKVLVRNAESLKREGKYFEPAVINRVDDIIEGDITKPETIKGICNDVDYVFTSVGITKQNDGLTYMDVDFQGNLNLLREAEISKVKKFMYIHVLGDHLNVPVLQAKRKFVQELKQSAVNHIIIKPTGYYSDLTEYLEMALKGRVFMIGDGNHKMNPIHGKDLAEFCVQAFENNSAELEVGGPEVYSYKMIASLAIKSANKTDKVVTLPIWMVKLAIRALKIFNKRYYEMTLFFFSVITNDVIAPRYGRIDLETYYKNYLENKEDKLNDEESDGKI</sequence>
<dbReference type="Gene3D" id="3.40.50.720">
    <property type="entry name" value="NAD(P)-binding Rossmann-like Domain"/>
    <property type="match status" value="1"/>
</dbReference>
<dbReference type="PANTHER" id="PTHR47128:SF2">
    <property type="entry name" value="PROTEIN HIGH CHLOROPHYLL FLUORESCENCE PHENOTYPE 244, CHLOROPLASTIC"/>
    <property type="match status" value="1"/>
</dbReference>
<dbReference type="PANTHER" id="PTHR47128">
    <property type="match status" value="1"/>
</dbReference>
<gene>
    <name evidence="4" type="ORF">BFG57_16945</name>
</gene>
<dbReference type="STRING" id="1305675.BFG57_16945"/>
<evidence type="ECO:0000256" key="2">
    <source>
        <dbReference type="ARBA" id="ARBA00023276"/>
    </source>
</evidence>
<dbReference type="AlphaFoldDB" id="A0A1E5LDC1"/>
<keyword evidence="1" id="KW-0602">Photosynthesis</keyword>
<keyword evidence="5" id="KW-1185">Reference proteome</keyword>